<dbReference type="FunFam" id="3.30.40.10:FF:000018">
    <property type="entry name" value="Synaptotagmin-like 5, isoform CRA_a"/>
    <property type="match status" value="1"/>
</dbReference>
<feature type="compositionally biased region" description="Basic and acidic residues" evidence="7">
    <location>
        <begin position="682"/>
        <end position="787"/>
    </location>
</feature>
<dbReference type="GO" id="GO:0017022">
    <property type="term" value="F:myosin binding"/>
    <property type="evidence" value="ECO:0007669"/>
    <property type="project" value="TreeGrafter"/>
</dbReference>
<evidence type="ECO:0000313" key="10">
    <source>
        <dbReference type="Proteomes" id="UP000261540"/>
    </source>
</evidence>
<dbReference type="GO" id="GO:0031267">
    <property type="term" value="F:small GTPase binding"/>
    <property type="evidence" value="ECO:0007669"/>
    <property type="project" value="InterPro"/>
</dbReference>
<evidence type="ECO:0000256" key="6">
    <source>
        <dbReference type="SAM" id="Coils"/>
    </source>
</evidence>
<reference evidence="9" key="1">
    <citation type="submission" date="2025-08" db="UniProtKB">
        <authorList>
            <consortium name="Ensembl"/>
        </authorList>
    </citation>
    <scope>IDENTIFICATION</scope>
</reference>
<evidence type="ECO:0000256" key="3">
    <source>
        <dbReference type="ARBA" id="ARBA00022723"/>
    </source>
</evidence>
<feature type="compositionally biased region" description="Basic residues" evidence="7">
    <location>
        <begin position="456"/>
        <end position="466"/>
    </location>
</feature>
<dbReference type="GO" id="GO:0030864">
    <property type="term" value="C:cortical actin cytoskeleton"/>
    <property type="evidence" value="ECO:0007669"/>
    <property type="project" value="TreeGrafter"/>
</dbReference>
<name>A0A3B3SU32_9TELE</name>
<dbReference type="GO" id="GO:0006886">
    <property type="term" value="P:intracellular protein transport"/>
    <property type="evidence" value="ECO:0007669"/>
    <property type="project" value="InterPro"/>
</dbReference>
<keyword evidence="2" id="KW-0963">Cytoplasm</keyword>
<comment type="subcellular location">
    <subcellularLocation>
        <location evidence="1">Cytoplasm</location>
        <location evidence="1">Perinuclear region</location>
    </subcellularLocation>
</comment>
<dbReference type="GO" id="GO:0003779">
    <property type="term" value="F:actin binding"/>
    <property type="evidence" value="ECO:0007669"/>
    <property type="project" value="TreeGrafter"/>
</dbReference>
<feature type="compositionally biased region" description="Acidic residues" evidence="7">
    <location>
        <begin position="788"/>
        <end position="797"/>
    </location>
</feature>
<dbReference type="InterPro" id="IPR006788">
    <property type="entry name" value="Myrip/Melanophilin"/>
</dbReference>
<dbReference type="Pfam" id="PF02318">
    <property type="entry name" value="FYVE_2"/>
    <property type="match status" value="1"/>
</dbReference>
<keyword evidence="3" id="KW-0479">Metal-binding</keyword>
<keyword evidence="10" id="KW-1185">Reference proteome</keyword>
<evidence type="ECO:0000259" key="8">
    <source>
        <dbReference type="PROSITE" id="PS50916"/>
    </source>
</evidence>
<dbReference type="InterPro" id="IPR041282">
    <property type="entry name" value="FYVE_2"/>
</dbReference>
<feature type="compositionally biased region" description="Basic and acidic residues" evidence="7">
    <location>
        <begin position="798"/>
        <end position="814"/>
    </location>
</feature>
<dbReference type="PANTHER" id="PTHR14555:SF6">
    <property type="entry name" value="RAB EFFECTOR MYRIP"/>
    <property type="match status" value="1"/>
</dbReference>
<dbReference type="PROSITE" id="PS50916">
    <property type="entry name" value="RABBD"/>
    <property type="match status" value="1"/>
</dbReference>
<sequence length="1183" mass="130460">MGKKIDLSGLTEQEAEHVLEVVQRDMKLRKKEEERLSDMKQELDEEGSRCSLLSRQQLFNRRCCMRCFSPFNFLLKRKRPCGDCGFNVCPACSSYCEEERAWLCSACNKSRFLRTQSLEWYYCNVRRRFKRFGGAKVLKTLYRKFTADQHPPSELSGANAYEESMGNEGSVSDLTFYKQSEEYSISETLHVALRVAEEAVEDSITRAEEHCDSLKRNEAHYLRENKEELIEELATSIVQKIIHRRRKLELPAQDGEGASPPPSLSQQSTLPSQARLKAAQSLWRSRSAFSLTSAGEEAPDGDPGPDDWGWARMAVRDYSSLKRDTGTSLASWKSVDQLDNSSMSSVLQSPDGNWIALQSKQRPRLLTKCKSMVFSALEQESGAVSAYDDMGSGSEGDGASGAALQEIRKKVLQREPEWTDAVDPHSGPTPPGSLADLDTSTQGSPPKSSKQLMSSLRRKVRQHRSPRPLEASGSTPVDCSGKPEDGQGDRVRRSRRHKKSRREAGDQVEHSSSAPEYSNFLVSAFKRKSKKKESTAPVSQSALQPVPGDAVISDTLDTVTVSPGAGGFEPVAVGEAVKTPARETSGRRSGQSEGFGGMEETEIKMNVGGQQRDQKRQVMDAGEKIVERFVHKEGTEAGEPRMVEESRVEVMDEGVLKKYQEMSVDRDESTEYWKLVTGGGREAIRKTNVEVDPQRGSQRDAEGTEKADGERQGEVETGRLGASEDEKRVAVESEKGGETKRLFQVKEKAAKLRVADGGRQTGKEEERPGTTRDGKDLQTEAERRMELEDREPEEEVGWEAKRHSELEESRRAELLAEGNMESEDEEEGRPESEHLAGSVAEREGQGAGKLKVLAGKKEEESLTEEEEQGLETETARLTKRRERLGKKARKDDGEEVGPIATIEEGSPSALDYMSAEDIRREGQNGSDFEQEWQALSSLLLQKYSAASLCSITTEVLRVLNATEDLLEEVEGKPHPMDTPTDPPQPGGTAPGPASHGDIRLDEQLLSLEENVYLAAGAVFRLEGELRELEECARDIGSGSTDEELAQLEEQVASAAAQVQQSDLQVRSWHAGGSVPGTKAPSPVTPVCLSSWAPGVWDRGADLSSQVRRPERGPQCTAAATAAQHQATAQGGVSLAVHADLRRGVLCPASHHRLHPASAEEAAHSPSMRYDVLNPSFTRVLMYS</sequence>
<dbReference type="STRING" id="1676925.ENSPKIP00000033788"/>
<keyword evidence="5" id="KW-0862">Zinc</keyword>
<feature type="coiled-coil region" evidence="6">
    <location>
        <begin position="22"/>
        <end position="49"/>
    </location>
</feature>
<feature type="region of interest" description="Disordered" evidence="7">
    <location>
        <begin position="680"/>
        <end position="909"/>
    </location>
</feature>
<evidence type="ECO:0000256" key="1">
    <source>
        <dbReference type="ARBA" id="ARBA00004556"/>
    </source>
</evidence>
<proteinExistence type="predicted"/>
<organism evidence="9 10">
    <name type="scientific">Paramormyrops kingsleyae</name>
    <dbReference type="NCBI Taxonomy" id="1676925"/>
    <lineage>
        <taxon>Eukaryota</taxon>
        <taxon>Metazoa</taxon>
        <taxon>Chordata</taxon>
        <taxon>Craniata</taxon>
        <taxon>Vertebrata</taxon>
        <taxon>Euteleostomi</taxon>
        <taxon>Actinopterygii</taxon>
        <taxon>Neopterygii</taxon>
        <taxon>Teleostei</taxon>
        <taxon>Osteoglossocephala</taxon>
        <taxon>Osteoglossomorpha</taxon>
        <taxon>Osteoglossiformes</taxon>
        <taxon>Mormyridae</taxon>
        <taxon>Paramormyrops</taxon>
    </lineage>
</organism>
<dbReference type="GeneTree" id="ENSGT00950000183138"/>
<dbReference type="InterPro" id="IPR010911">
    <property type="entry name" value="Rab_BD"/>
</dbReference>
<dbReference type="InterPro" id="IPR051745">
    <property type="entry name" value="Intracell_Transport_Effector"/>
</dbReference>
<accession>A0A3B3SU32</accession>
<feature type="domain" description="RabBD" evidence="8">
    <location>
        <begin position="4"/>
        <end position="124"/>
    </location>
</feature>
<dbReference type="InterPro" id="IPR013083">
    <property type="entry name" value="Znf_RING/FYVE/PHD"/>
</dbReference>
<dbReference type="Proteomes" id="UP000261540">
    <property type="component" value="Unplaced"/>
</dbReference>
<feature type="compositionally biased region" description="Basic residues" evidence="7">
    <location>
        <begin position="492"/>
        <end position="501"/>
    </location>
</feature>
<feature type="compositionally biased region" description="Basic and acidic residues" evidence="7">
    <location>
        <begin position="829"/>
        <end position="844"/>
    </location>
</feature>
<dbReference type="PANTHER" id="PTHR14555">
    <property type="entry name" value="MYELIN-ASSOCIATED OLIGODENDROCYTIC BASIC PROTEIN MOBP -RELATED"/>
    <property type="match status" value="1"/>
</dbReference>
<feature type="region of interest" description="Disordered" evidence="7">
    <location>
        <begin position="252"/>
        <end position="271"/>
    </location>
</feature>
<dbReference type="SUPFAM" id="SSF57903">
    <property type="entry name" value="FYVE/PHD zinc finger"/>
    <property type="match status" value="1"/>
</dbReference>
<dbReference type="GO" id="GO:0008270">
    <property type="term" value="F:zinc ion binding"/>
    <property type="evidence" value="ECO:0007669"/>
    <property type="project" value="UniProtKB-KW"/>
</dbReference>
<dbReference type="GO" id="GO:0048471">
    <property type="term" value="C:perinuclear region of cytoplasm"/>
    <property type="evidence" value="ECO:0007669"/>
    <property type="project" value="UniProtKB-SubCell"/>
</dbReference>
<feature type="compositionally biased region" description="Basic residues" evidence="7">
    <location>
        <begin position="877"/>
        <end position="888"/>
    </location>
</feature>
<protein>
    <submittedName>
        <fullName evidence="9">Myosin VIIA and Rab interacting protein</fullName>
    </submittedName>
</protein>
<keyword evidence="4" id="KW-0863">Zinc-finger</keyword>
<dbReference type="Pfam" id="PF04698">
    <property type="entry name" value="Rab_eff_C"/>
    <property type="match status" value="2"/>
</dbReference>
<evidence type="ECO:0000256" key="2">
    <source>
        <dbReference type="ARBA" id="ARBA00022490"/>
    </source>
</evidence>
<evidence type="ECO:0000256" key="7">
    <source>
        <dbReference type="SAM" id="MobiDB-lite"/>
    </source>
</evidence>
<evidence type="ECO:0000256" key="4">
    <source>
        <dbReference type="ARBA" id="ARBA00022771"/>
    </source>
</evidence>
<dbReference type="Gene3D" id="3.30.40.10">
    <property type="entry name" value="Zinc/RING finger domain, C3HC4 (zinc finger)"/>
    <property type="match status" value="1"/>
</dbReference>
<evidence type="ECO:0000256" key="5">
    <source>
        <dbReference type="ARBA" id="ARBA00022833"/>
    </source>
</evidence>
<feature type="region of interest" description="Disordered" evidence="7">
    <location>
        <begin position="417"/>
        <end position="618"/>
    </location>
</feature>
<feature type="region of interest" description="Disordered" evidence="7">
    <location>
        <begin position="970"/>
        <end position="997"/>
    </location>
</feature>
<feature type="compositionally biased region" description="Acidic residues" evidence="7">
    <location>
        <begin position="861"/>
        <end position="870"/>
    </location>
</feature>
<dbReference type="AlphaFoldDB" id="A0A3B3SU32"/>
<keyword evidence="6" id="KW-0175">Coiled coil</keyword>
<reference evidence="9" key="2">
    <citation type="submission" date="2025-09" db="UniProtKB">
        <authorList>
            <consortium name="Ensembl"/>
        </authorList>
    </citation>
    <scope>IDENTIFICATION</scope>
</reference>
<dbReference type="InterPro" id="IPR011011">
    <property type="entry name" value="Znf_FYVE_PHD"/>
</dbReference>
<evidence type="ECO:0000313" key="9">
    <source>
        <dbReference type="Ensembl" id="ENSPKIP00000033788.1"/>
    </source>
</evidence>
<dbReference type="Ensembl" id="ENSPKIT00000014682.1">
    <property type="protein sequence ID" value="ENSPKIP00000033788.1"/>
    <property type="gene ID" value="ENSPKIG00000013371.1"/>
</dbReference>
<feature type="compositionally biased region" description="Polar residues" evidence="7">
    <location>
        <begin position="438"/>
        <end position="454"/>
    </location>
</feature>
<feature type="compositionally biased region" description="Basic and acidic residues" evidence="7">
    <location>
        <begin position="481"/>
        <end position="491"/>
    </location>
</feature>